<sequence length="267" mass="30217">MQIQLTLPDIEVVQIANAFENVPHTHDGHYQLTIPTHGTCYFTHENKQMTLVPGEALLLHADERHCFHIGDDAGVIIAITEGGRFDASLPEVRGRDETALRLQVEPGLVKARFRRWLDLSMPSGELLAEQQSETLILNELLELMQGGGEKGLLSDKEQSPQLSDKHITQAVEYIRAHYTEAIKIDDAAAIALQSRFHFIRSFKAATGYAPYQYVLHLRMEEARRLLKGTAHTVMEISFMLGFSTPSQFYRVFEKSTGATPEQYRLRQ</sequence>
<keyword evidence="2" id="KW-0805">Transcription regulation</keyword>
<evidence type="ECO:0000256" key="5">
    <source>
        <dbReference type="ARBA" id="ARBA00023163"/>
    </source>
</evidence>
<dbReference type="AlphaFoldDB" id="A0A2R5EJV2"/>
<dbReference type="InterPro" id="IPR009057">
    <property type="entry name" value="Homeodomain-like_sf"/>
</dbReference>
<keyword evidence="4" id="KW-0010">Activator</keyword>
<dbReference type="Gene3D" id="1.10.10.60">
    <property type="entry name" value="Homeodomain-like"/>
    <property type="match status" value="2"/>
</dbReference>
<dbReference type="Pfam" id="PF12833">
    <property type="entry name" value="HTH_18"/>
    <property type="match status" value="1"/>
</dbReference>
<evidence type="ECO:0000256" key="2">
    <source>
        <dbReference type="ARBA" id="ARBA00023015"/>
    </source>
</evidence>
<dbReference type="Pfam" id="PF02311">
    <property type="entry name" value="AraC_binding"/>
    <property type="match status" value="1"/>
</dbReference>
<dbReference type="InterPro" id="IPR037923">
    <property type="entry name" value="HTH-like"/>
</dbReference>
<evidence type="ECO:0000259" key="6">
    <source>
        <dbReference type="PROSITE" id="PS01124"/>
    </source>
</evidence>
<evidence type="ECO:0000313" key="8">
    <source>
        <dbReference type="Proteomes" id="UP000245202"/>
    </source>
</evidence>
<dbReference type="PROSITE" id="PS01124">
    <property type="entry name" value="HTH_ARAC_FAMILY_2"/>
    <property type="match status" value="1"/>
</dbReference>
<dbReference type="InterPro" id="IPR003313">
    <property type="entry name" value="AraC-bd"/>
</dbReference>
<dbReference type="GO" id="GO:0003700">
    <property type="term" value="F:DNA-binding transcription factor activity"/>
    <property type="evidence" value="ECO:0007669"/>
    <property type="project" value="InterPro"/>
</dbReference>
<evidence type="ECO:0000313" key="7">
    <source>
        <dbReference type="EMBL" id="GBG06892.1"/>
    </source>
</evidence>
<dbReference type="InterPro" id="IPR020449">
    <property type="entry name" value="Tscrpt_reg_AraC-type_HTH"/>
</dbReference>
<keyword evidence="5" id="KW-0804">Transcription</keyword>
<gene>
    <name evidence="7" type="ORF">PAT3040_01434</name>
</gene>
<keyword evidence="1" id="KW-0963">Cytoplasm</keyword>
<organism evidence="7 8">
    <name type="scientific">Paenibacillus agaridevorans</name>
    <dbReference type="NCBI Taxonomy" id="171404"/>
    <lineage>
        <taxon>Bacteria</taxon>
        <taxon>Bacillati</taxon>
        <taxon>Bacillota</taxon>
        <taxon>Bacilli</taxon>
        <taxon>Bacillales</taxon>
        <taxon>Paenibacillaceae</taxon>
        <taxon>Paenibacillus</taxon>
    </lineage>
</organism>
<name>A0A2R5EJV2_9BACL</name>
<dbReference type="InterPro" id="IPR018060">
    <property type="entry name" value="HTH_AraC"/>
</dbReference>
<dbReference type="Proteomes" id="UP000245202">
    <property type="component" value="Unassembled WGS sequence"/>
</dbReference>
<dbReference type="GO" id="GO:0043565">
    <property type="term" value="F:sequence-specific DNA binding"/>
    <property type="evidence" value="ECO:0007669"/>
    <property type="project" value="InterPro"/>
</dbReference>
<dbReference type="Gene3D" id="2.60.120.10">
    <property type="entry name" value="Jelly Rolls"/>
    <property type="match status" value="1"/>
</dbReference>
<keyword evidence="3" id="KW-0238">DNA-binding</keyword>
<comment type="caution">
    <text evidence="7">The sequence shown here is derived from an EMBL/GenBank/DDBJ whole genome shotgun (WGS) entry which is preliminary data.</text>
</comment>
<protein>
    <submittedName>
        <fullName evidence="7">AraC family transcriptional regulator</fullName>
    </submittedName>
</protein>
<dbReference type="PRINTS" id="PR00032">
    <property type="entry name" value="HTHARAC"/>
</dbReference>
<evidence type="ECO:0000256" key="4">
    <source>
        <dbReference type="ARBA" id="ARBA00023159"/>
    </source>
</evidence>
<dbReference type="InterPro" id="IPR014710">
    <property type="entry name" value="RmlC-like_jellyroll"/>
</dbReference>
<dbReference type="RefSeq" id="WP_108992048.1">
    <property type="nucleotide sequence ID" value="NZ_BDQX01000063.1"/>
</dbReference>
<dbReference type="EMBL" id="BDQX01000063">
    <property type="protein sequence ID" value="GBG06892.1"/>
    <property type="molecule type" value="Genomic_DNA"/>
</dbReference>
<dbReference type="PANTHER" id="PTHR46796:SF13">
    <property type="entry name" value="HTH-TYPE TRANSCRIPTIONAL ACTIVATOR RHAS"/>
    <property type="match status" value="1"/>
</dbReference>
<dbReference type="PROSITE" id="PS00041">
    <property type="entry name" value="HTH_ARAC_FAMILY_1"/>
    <property type="match status" value="1"/>
</dbReference>
<accession>A0A2R5EJV2</accession>
<evidence type="ECO:0000256" key="1">
    <source>
        <dbReference type="ARBA" id="ARBA00022490"/>
    </source>
</evidence>
<reference evidence="7 8" key="1">
    <citation type="submission" date="2017-08" db="EMBL/GenBank/DDBJ databases">
        <title>Substantial Increase in Enzyme Production by Combined Drug-Resistance Mutations in Paenibacillus agaridevorans.</title>
        <authorList>
            <person name="Tanaka Y."/>
            <person name="Funane K."/>
            <person name="Hosaka T."/>
            <person name="Shiwa Y."/>
            <person name="Fujita N."/>
            <person name="Miyazaki T."/>
            <person name="Yoshikawa H."/>
            <person name="Murakami K."/>
            <person name="Kasahara K."/>
            <person name="Inaoka T."/>
            <person name="Hiraga Y."/>
            <person name="Ochi K."/>
        </authorList>
    </citation>
    <scope>NUCLEOTIDE SEQUENCE [LARGE SCALE GENOMIC DNA]</scope>
    <source>
        <strain evidence="7 8">T-3040</strain>
    </source>
</reference>
<proteinExistence type="predicted"/>
<dbReference type="SUPFAM" id="SSF46689">
    <property type="entry name" value="Homeodomain-like"/>
    <property type="match status" value="2"/>
</dbReference>
<dbReference type="InterPro" id="IPR050204">
    <property type="entry name" value="AraC_XylS_family_regulators"/>
</dbReference>
<keyword evidence="8" id="KW-1185">Reference proteome</keyword>
<dbReference type="InterPro" id="IPR018062">
    <property type="entry name" value="HTH_AraC-typ_CS"/>
</dbReference>
<dbReference type="SUPFAM" id="SSF51215">
    <property type="entry name" value="Regulatory protein AraC"/>
    <property type="match status" value="1"/>
</dbReference>
<evidence type="ECO:0000256" key="3">
    <source>
        <dbReference type="ARBA" id="ARBA00023125"/>
    </source>
</evidence>
<dbReference type="PANTHER" id="PTHR46796">
    <property type="entry name" value="HTH-TYPE TRANSCRIPTIONAL ACTIVATOR RHAS-RELATED"/>
    <property type="match status" value="1"/>
</dbReference>
<feature type="domain" description="HTH araC/xylS-type" evidence="6">
    <location>
        <begin position="168"/>
        <end position="266"/>
    </location>
</feature>
<dbReference type="SMART" id="SM00342">
    <property type="entry name" value="HTH_ARAC"/>
    <property type="match status" value="1"/>
</dbReference>